<keyword evidence="1" id="KW-0472">Membrane</keyword>
<comment type="caution">
    <text evidence="2">The sequence shown here is derived from an EMBL/GenBank/DDBJ whole genome shotgun (WGS) entry which is preliminary data.</text>
</comment>
<evidence type="ECO:0000256" key="1">
    <source>
        <dbReference type="SAM" id="Phobius"/>
    </source>
</evidence>
<dbReference type="Proteomes" id="UP001479436">
    <property type="component" value="Unassembled WGS sequence"/>
</dbReference>
<organism evidence="2 3">
    <name type="scientific">Basidiobolus ranarum</name>
    <dbReference type="NCBI Taxonomy" id="34480"/>
    <lineage>
        <taxon>Eukaryota</taxon>
        <taxon>Fungi</taxon>
        <taxon>Fungi incertae sedis</taxon>
        <taxon>Zoopagomycota</taxon>
        <taxon>Entomophthoromycotina</taxon>
        <taxon>Basidiobolomycetes</taxon>
        <taxon>Basidiobolales</taxon>
        <taxon>Basidiobolaceae</taxon>
        <taxon>Basidiobolus</taxon>
    </lineage>
</organism>
<feature type="transmembrane region" description="Helical" evidence="1">
    <location>
        <begin position="6"/>
        <end position="25"/>
    </location>
</feature>
<evidence type="ECO:0000313" key="3">
    <source>
        <dbReference type="Proteomes" id="UP001479436"/>
    </source>
</evidence>
<evidence type="ECO:0000313" key="2">
    <source>
        <dbReference type="EMBL" id="KAK9766355.1"/>
    </source>
</evidence>
<proteinExistence type="predicted"/>
<keyword evidence="1" id="KW-0812">Transmembrane</keyword>
<accession>A0ABR2WXX6</accession>
<keyword evidence="1" id="KW-1133">Transmembrane helix</keyword>
<keyword evidence="3" id="KW-1185">Reference proteome</keyword>
<reference evidence="2 3" key="1">
    <citation type="submission" date="2023-04" db="EMBL/GenBank/DDBJ databases">
        <title>Genome of Basidiobolus ranarum AG-B5.</title>
        <authorList>
            <person name="Stajich J.E."/>
            <person name="Carter-House D."/>
            <person name="Gryganskyi A."/>
        </authorList>
    </citation>
    <scope>NUCLEOTIDE SEQUENCE [LARGE SCALE GENOMIC DNA]</scope>
    <source>
        <strain evidence="2 3">AG-B5</strain>
    </source>
</reference>
<protein>
    <submittedName>
        <fullName evidence="2">Uncharacterized protein</fullName>
    </submittedName>
</protein>
<name>A0ABR2WXX6_9FUNG</name>
<dbReference type="EMBL" id="JASJQH010000163">
    <property type="protein sequence ID" value="KAK9766355.1"/>
    <property type="molecule type" value="Genomic_DNA"/>
</dbReference>
<sequence length="623" mass="71110">MRLSNHFLSLYIYVLGLVSNFFLYVQRFFGASCRLVNYRDSAHFSEHKTPLDLSFNVNRTLFPILFILSVLVCSGSALQDKNIQFGDFGGSCGMWRDGSYVVGLYTQENRHNHYIRVHNNEGKLQYGIQLPEDVHTLLTLNSGNLGILKENNRKKLTMEIIDKNGTTVKTEFEIYGKEYNGFSATSSERYGGGFAIMWAIDNHRALMTARFTDDGELIDSSVKKFDNAILDFTIASAIDGKRDVQLGAHTFVVHQATFDDSSPHYFPTIGCKAKRNGYGNVCIYNYLRKYSSKIQRITVFQEFYSNGLLPKSAITAKKLINFPRNIDPEKYLEQLVIPIIHPFPYGGWAIQYNGFYKHKLLYYSERNSDNANSTEIQLPSRISCVSPNNTLLAVKFGPHNKGWELRSQPIQPLAAEERLEFEYYNPYIISATKEVDISSHDTILDISFNIPDLRPGLGLLAIYSANNNMFPREILAADDFDVSFSNNTIHIKLLASTLNFYDSEYYAILENGFANSFYGEPLQGIQEPPALWKIKTKPRLQKPTPSDMERILVEVQLKDTKNKRATVDLSEETSLLLEEVAKYLPIDISRLEKAFNWHDEASNKTTIQFFIKDGDEKSKYPTE</sequence>
<gene>
    <name evidence="2" type="ORF">K7432_004628</name>
</gene>